<dbReference type="InterPro" id="IPR029052">
    <property type="entry name" value="Metallo-depent_PP-like"/>
</dbReference>
<organism evidence="2 3">
    <name type="scientific">Podospora australis</name>
    <dbReference type="NCBI Taxonomy" id="1536484"/>
    <lineage>
        <taxon>Eukaryota</taxon>
        <taxon>Fungi</taxon>
        <taxon>Dikarya</taxon>
        <taxon>Ascomycota</taxon>
        <taxon>Pezizomycotina</taxon>
        <taxon>Sordariomycetes</taxon>
        <taxon>Sordariomycetidae</taxon>
        <taxon>Sordariales</taxon>
        <taxon>Podosporaceae</taxon>
        <taxon>Podospora</taxon>
    </lineage>
</organism>
<feature type="domain" description="Calcineurin-like phosphoesterase" evidence="1">
    <location>
        <begin position="65"/>
        <end position="173"/>
    </location>
</feature>
<proteinExistence type="predicted"/>
<dbReference type="Pfam" id="PF00149">
    <property type="entry name" value="Metallophos"/>
    <property type="match status" value="1"/>
</dbReference>
<dbReference type="AlphaFoldDB" id="A0AAN7ACG9"/>
<reference evidence="2" key="2">
    <citation type="submission" date="2023-05" db="EMBL/GenBank/DDBJ databases">
        <authorList>
            <consortium name="Lawrence Berkeley National Laboratory"/>
            <person name="Steindorff A."/>
            <person name="Hensen N."/>
            <person name="Bonometti L."/>
            <person name="Westerberg I."/>
            <person name="Brannstrom I.O."/>
            <person name="Guillou S."/>
            <person name="Cros-Aarteil S."/>
            <person name="Calhoun S."/>
            <person name="Haridas S."/>
            <person name="Kuo A."/>
            <person name="Mondo S."/>
            <person name="Pangilinan J."/>
            <person name="Riley R."/>
            <person name="Labutti K."/>
            <person name="Andreopoulos B."/>
            <person name="Lipzen A."/>
            <person name="Chen C."/>
            <person name="Yanf M."/>
            <person name="Daum C."/>
            <person name="Ng V."/>
            <person name="Clum A."/>
            <person name="Ohm R."/>
            <person name="Martin F."/>
            <person name="Silar P."/>
            <person name="Natvig D."/>
            <person name="Lalanne C."/>
            <person name="Gautier V."/>
            <person name="Ament-Velasquez S.L."/>
            <person name="Kruys A."/>
            <person name="Hutchinson M.I."/>
            <person name="Powell A.J."/>
            <person name="Barry K."/>
            <person name="Miller A.N."/>
            <person name="Grigoriev I.V."/>
            <person name="Debuchy R."/>
            <person name="Gladieux P."/>
            <person name="Thoren M.H."/>
            <person name="Johannesson H."/>
        </authorList>
    </citation>
    <scope>NUCLEOTIDE SEQUENCE</scope>
    <source>
        <strain evidence="2">PSN309</strain>
    </source>
</reference>
<evidence type="ECO:0000313" key="3">
    <source>
        <dbReference type="Proteomes" id="UP001302126"/>
    </source>
</evidence>
<dbReference type="Proteomes" id="UP001302126">
    <property type="component" value="Unassembled WGS sequence"/>
</dbReference>
<dbReference type="EMBL" id="MU864748">
    <property type="protein sequence ID" value="KAK4182123.1"/>
    <property type="molecule type" value="Genomic_DNA"/>
</dbReference>
<gene>
    <name evidence="2" type="ORF">QBC35DRAFT_519001</name>
</gene>
<reference evidence="2" key="1">
    <citation type="journal article" date="2023" name="Mol. Phylogenet. Evol.">
        <title>Genome-scale phylogeny and comparative genomics of the fungal order Sordariales.</title>
        <authorList>
            <person name="Hensen N."/>
            <person name="Bonometti L."/>
            <person name="Westerberg I."/>
            <person name="Brannstrom I.O."/>
            <person name="Guillou S."/>
            <person name="Cros-Aarteil S."/>
            <person name="Calhoun S."/>
            <person name="Haridas S."/>
            <person name="Kuo A."/>
            <person name="Mondo S."/>
            <person name="Pangilinan J."/>
            <person name="Riley R."/>
            <person name="LaButti K."/>
            <person name="Andreopoulos B."/>
            <person name="Lipzen A."/>
            <person name="Chen C."/>
            <person name="Yan M."/>
            <person name="Daum C."/>
            <person name="Ng V."/>
            <person name="Clum A."/>
            <person name="Steindorff A."/>
            <person name="Ohm R.A."/>
            <person name="Martin F."/>
            <person name="Silar P."/>
            <person name="Natvig D.O."/>
            <person name="Lalanne C."/>
            <person name="Gautier V."/>
            <person name="Ament-Velasquez S.L."/>
            <person name="Kruys A."/>
            <person name="Hutchinson M.I."/>
            <person name="Powell A.J."/>
            <person name="Barry K."/>
            <person name="Miller A.N."/>
            <person name="Grigoriev I.V."/>
            <person name="Debuchy R."/>
            <person name="Gladieux P."/>
            <person name="Hiltunen Thoren M."/>
            <person name="Johannesson H."/>
        </authorList>
    </citation>
    <scope>NUCLEOTIDE SEQUENCE</scope>
    <source>
        <strain evidence="2">PSN309</strain>
    </source>
</reference>
<dbReference type="CDD" id="cd07379">
    <property type="entry name" value="MPP_239FB"/>
    <property type="match status" value="1"/>
</dbReference>
<dbReference type="SUPFAM" id="SSF56300">
    <property type="entry name" value="Metallo-dependent phosphatases"/>
    <property type="match status" value="1"/>
</dbReference>
<dbReference type="GO" id="GO:0016829">
    <property type="term" value="F:lyase activity"/>
    <property type="evidence" value="ECO:0007669"/>
    <property type="project" value="UniProtKB-KW"/>
</dbReference>
<dbReference type="PANTHER" id="PTHR12905:SF18">
    <property type="entry name" value="ESTER HYDROLASE, PUTATIVE (AFU_ORTHOLOGUE AFUA_4G03130)-RELATED"/>
    <property type="match status" value="1"/>
</dbReference>
<keyword evidence="3" id="KW-1185">Reference proteome</keyword>
<dbReference type="InterPro" id="IPR051693">
    <property type="entry name" value="UPF0046_metallophosphoest"/>
</dbReference>
<dbReference type="InterPro" id="IPR004843">
    <property type="entry name" value="Calcineurin-like_PHP"/>
</dbReference>
<dbReference type="GO" id="GO:0016787">
    <property type="term" value="F:hydrolase activity"/>
    <property type="evidence" value="ECO:0007669"/>
    <property type="project" value="InterPro"/>
</dbReference>
<evidence type="ECO:0000313" key="2">
    <source>
        <dbReference type="EMBL" id="KAK4182123.1"/>
    </source>
</evidence>
<protein>
    <submittedName>
        <fullName evidence="2">Rhamnogalacturonate lyase C</fullName>
    </submittedName>
</protein>
<comment type="caution">
    <text evidence="2">The sequence shown here is derived from an EMBL/GenBank/DDBJ whole genome shotgun (WGS) entry which is preliminary data.</text>
</comment>
<dbReference type="PANTHER" id="PTHR12905">
    <property type="entry name" value="METALLOPHOSPHOESTERASE"/>
    <property type="match status" value="1"/>
</dbReference>
<name>A0AAN7ACG9_9PEZI</name>
<accession>A0AAN7ACG9</accession>
<sequence length="238" mass="26720">MSRLGLDALLHRHRPGPLQRCLDYPCMFLARKFYSLRPSPPQKPIEKPVSVVCVCDTHNSQPSLPNGDILIHAGNLTQGGTLQELQGAISWLCAEPHPIKIVIAGNHDVLLDPDYGGHLTCPNGRQLCIYGSPRTPRYGNWAFQYTRNDDIWTGTIPKGVDILVTHGPPRSHLDLGRLGCYHLLRELWRVRPKIAPKHFLLFLVFRRTVTTTTCTLVNAAMVGGLRDDERRQARVVTI</sequence>
<dbReference type="Gene3D" id="3.60.21.10">
    <property type="match status" value="2"/>
</dbReference>
<keyword evidence="2" id="KW-0456">Lyase</keyword>
<evidence type="ECO:0000259" key="1">
    <source>
        <dbReference type="Pfam" id="PF00149"/>
    </source>
</evidence>